<keyword evidence="1 2" id="KW-0694">RNA-binding</keyword>
<dbReference type="CDD" id="cd12339">
    <property type="entry name" value="RRM2_SRSF1_4_like"/>
    <property type="match status" value="1"/>
</dbReference>
<reference evidence="5 6" key="1">
    <citation type="submission" date="2024-10" db="EMBL/GenBank/DDBJ databases">
        <title>Updated reference genomes for cyclostephanoid diatoms.</title>
        <authorList>
            <person name="Roberts W.R."/>
            <person name="Alverson A.J."/>
        </authorList>
    </citation>
    <scope>NUCLEOTIDE SEQUENCE [LARGE SCALE GENOMIC DNA]</scope>
    <source>
        <strain evidence="5 6">AJA276-08</strain>
    </source>
</reference>
<protein>
    <recommendedName>
        <fullName evidence="4">RRM domain-containing protein</fullName>
    </recommendedName>
</protein>
<evidence type="ECO:0000256" key="2">
    <source>
        <dbReference type="PROSITE-ProRule" id="PRU00176"/>
    </source>
</evidence>
<dbReference type="CDD" id="cd00590">
    <property type="entry name" value="RRM_SF"/>
    <property type="match status" value="1"/>
</dbReference>
<dbReference type="PANTHER" id="PTHR23003">
    <property type="entry name" value="RNA RECOGNITION MOTIF RRM DOMAIN CONTAINING PROTEIN"/>
    <property type="match status" value="1"/>
</dbReference>
<evidence type="ECO:0000256" key="1">
    <source>
        <dbReference type="ARBA" id="ARBA00022884"/>
    </source>
</evidence>
<dbReference type="SMART" id="SM00360">
    <property type="entry name" value="RRM"/>
    <property type="match status" value="2"/>
</dbReference>
<dbReference type="AlphaFoldDB" id="A0ABD3PEF0"/>
<evidence type="ECO:0000313" key="6">
    <source>
        <dbReference type="Proteomes" id="UP001530315"/>
    </source>
</evidence>
<dbReference type="PROSITE" id="PS50102">
    <property type="entry name" value="RRM"/>
    <property type="match status" value="2"/>
</dbReference>
<dbReference type="Pfam" id="PF00076">
    <property type="entry name" value="RRM_1"/>
    <property type="match status" value="2"/>
</dbReference>
<evidence type="ECO:0000313" key="5">
    <source>
        <dbReference type="EMBL" id="KAL3784740.1"/>
    </source>
</evidence>
<evidence type="ECO:0000256" key="3">
    <source>
        <dbReference type="SAM" id="MobiDB-lite"/>
    </source>
</evidence>
<dbReference type="InterPro" id="IPR035979">
    <property type="entry name" value="RBD_domain_sf"/>
</dbReference>
<evidence type="ECO:0000259" key="4">
    <source>
        <dbReference type="PROSITE" id="PS50102"/>
    </source>
</evidence>
<dbReference type="Proteomes" id="UP001530315">
    <property type="component" value="Unassembled WGS sequence"/>
</dbReference>
<dbReference type="InterPro" id="IPR000504">
    <property type="entry name" value="RRM_dom"/>
</dbReference>
<sequence length="201" mass="21546">MHNMSSNRVYVGNLSWSTSWQDLKDHMRDVGEVSYAKVLQDRDGRSKGCGIVEFATPEGASDAIAKLTDTELKGRKIFDAEEGGGAARAPPKTESSADNEGGVGGDDSATSPPVAPAAVVEGSQLFVGNLSWETGWQDLKDHFRTIGEVVRADVVVGRDGRKKGFGFVRYSNAGDAAKAIEELNGVEFMGRPLEVRLDNKA</sequence>
<feature type="domain" description="RRM" evidence="4">
    <location>
        <begin position="7"/>
        <end position="77"/>
    </location>
</feature>
<organism evidence="5 6">
    <name type="scientific">Stephanodiscus triporus</name>
    <dbReference type="NCBI Taxonomy" id="2934178"/>
    <lineage>
        <taxon>Eukaryota</taxon>
        <taxon>Sar</taxon>
        <taxon>Stramenopiles</taxon>
        <taxon>Ochrophyta</taxon>
        <taxon>Bacillariophyta</taxon>
        <taxon>Coscinodiscophyceae</taxon>
        <taxon>Thalassiosirophycidae</taxon>
        <taxon>Stephanodiscales</taxon>
        <taxon>Stephanodiscaceae</taxon>
        <taxon>Stephanodiscus</taxon>
    </lineage>
</organism>
<keyword evidence="6" id="KW-1185">Reference proteome</keyword>
<dbReference type="InterPro" id="IPR012677">
    <property type="entry name" value="Nucleotide-bd_a/b_plait_sf"/>
</dbReference>
<name>A0ABD3PEF0_9STRA</name>
<feature type="domain" description="RRM" evidence="4">
    <location>
        <begin position="123"/>
        <end position="200"/>
    </location>
</feature>
<dbReference type="SUPFAM" id="SSF54928">
    <property type="entry name" value="RNA-binding domain, RBD"/>
    <property type="match status" value="2"/>
</dbReference>
<accession>A0ABD3PEF0</accession>
<gene>
    <name evidence="5" type="ORF">ACHAW5_001607</name>
</gene>
<comment type="caution">
    <text evidence="5">The sequence shown here is derived from an EMBL/GenBank/DDBJ whole genome shotgun (WGS) entry which is preliminary data.</text>
</comment>
<proteinExistence type="predicted"/>
<dbReference type="EMBL" id="JALLAZ020000918">
    <property type="protein sequence ID" value="KAL3784740.1"/>
    <property type="molecule type" value="Genomic_DNA"/>
</dbReference>
<feature type="region of interest" description="Disordered" evidence="3">
    <location>
        <begin position="80"/>
        <end position="114"/>
    </location>
</feature>
<dbReference type="InterPro" id="IPR050374">
    <property type="entry name" value="RRT5_SRSF_SR"/>
</dbReference>
<dbReference type="GO" id="GO:0003723">
    <property type="term" value="F:RNA binding"/>
    <property type="evidence" value="ECO:0007669"/>
    <property type="project" value="UniProtKB-UniRule"/>
</dbReference>
<dbReference type="Gene3D" id="3.30.70.330">
    <property type="match status" value="2"/>
</dbReference>